<evidence type="ECO:0000313" key="4">
    <source>
        <dbReference type="Proteomes" id="UP001558652"/>
    </source>
</evidence>
<keyword evidence="2" id="KW-0862">Zinc</keyword>
<organism evidence="3 4">
    <name type="scientific">Ranatra chinensis</name>
    <dbReference type="NCBI Taxonomy" id="642074"/>
    <lineage>
        <taxon>Eukaryota</taxon>
        <taxon>Metazoa</taxon>
        <taxon>Ecdysozoa</taxon>
        <taxon>Arthropoda</taxon>
        <taxon>Hexapoda</taxon>
        <taxon>Insecta</taxon>
        <taxon>Pterygota</taxon>
        <taxon>Neoptera</taxon>
        <taxon>Paraneoptera</taxon>
        <taxon>Hemiptera</taxon>
        <taxon>Heteroptera</taxon>
        <taxon>Panheteroptera</taxon>
        <taxon>Nepomorpha</taxon>
        <taxon>Nepidae</taxon>
        <taxon>Ranatrinae</taxon>
        <taxon>Ranatra</taxon>
    </lineage>
</organism>
<dbReference type="AlphaFoldDB" id="A0ABD0YMJ9"/>
<evidence type="ECO:0000313" key="3">
    <source>
        <dbReference type="EMBL" id="KAL1122338.1"/>
    </source>
</evidence>
<dbReference type="SUPFAM" id="SSF57924">
    <property type="entry name" value="Inhibitor of apoptosis (IAP) repeat"/>
    <property type="match status" value="1"/>
</dbReference>
<dbReference type="CDD" id="cd00022">
    <property type="entry name" value="BIR"/>
    <property type="match status" value="1"/>
</dbReference>
<protein>
    <submittedName>
        <fullName evidence="3">Uncharacterized protein</fullName>
    </submittedName>
</protein>
<dbReference type="InterPro" id="IPR051190">
    <property type="entry name" value="Baculoviral_IAP"/>
</dbReference>
<dbReference type="SMART" id="SM00238">
    <property type="entry name" value="BIR"/>
    <property type="match status" value="1"/>
</dbReference>
<dbReference type="EMBL" id="JBFDAA010000014">
    <property type="protein sequence ID" value="KAL1122338.1"/>
    <property type="molecule type" value="Genomic_DNA"/>
</dbReference>
<gene>
    <name evidence="3" type="ORF">AAG570_003743</name>
</gene>
<dbReference type="Proteomes" id="UP001558652">
    <property type="component" value="Unassembled WGS sequence"/>
</dbReference>
<evidence type="ECO:0000256" key="2">
    <source>
        <dbReference type="ARBA" id="ARBA00022833"/>
    </source>
</evidence>
<accession>A0ABD0YMJ9</accession>
<comment type="caution">
    <text evidence="3">The sequence shown here is derived from an EMBL/GenBank/DDBJ whole genome shotgun (WGS) entry which is preliminary data.</text>
</comment>
<dbReference type="InterPro" id="IPR001370">
    <property type="entry name" value="BIR_rpt"/>
</dbReference>
<reference evidence="3 4" key="1">
    <citation type="submission" date="2024-07" db="EMBL/GenBank/DDBJ databases">
        <title>Chromosome-level genome assembly of the water stick insect Ranatra chinensis (Heteroptera: Nepidae).</title>
        <authorList>
            <person name="Liu X."/>
        </authorList>
    </citation>
    <scope>NUCLEOTIDE SEQUENCE [LARGE SCALE GENOMIC DNA]</scope>
    <source>
        <strain evidence="3">Cailab_2021Rc</strain>
        <tissue evidence="3">Muscle</tissue>
    </source>
</reference>
<dbReference type="PROSITE" id="PS50143">
    <property type="entry name" value="BIR_REPEAT_2"/>
    <property type="match status" value="1"/>
</dbReference>
<dbReference type="Gene3D" id="1.10.1170.10">
    <property type="entry name" value="Inhibitor Of Apoptosis Protein (2mihbC-IAP-1), Chain A"/>
    <property type="match status" value="1"/>
</dbReference>
<dbReference type="PANTHER" id="PTHR46771:SF5">
    <property type="entry name" value="DETERIN"/>
    <property type="match status" value="1"/>
</dbReference>
<dbReference type="PANTHER" id="PTHR46771">
    <property type="entry name" value="DETERIN"/>
    <property type="match status" value="1"/>
</dbReference>
<keyword evidence="4" id="KW-1185">Reference proteome</keyword>
<name>A0ABD0YMJ9_9HEMI</name>
<dbReference type="Pfam" id="PF00653">
    <property type="entry name" value="BIR"/>
    <property type="match status" value="1"/>
</dbReference>
<sequence>MFRFENRLRTFSKWPFADGNKCIPEKLAQAGFYKIEHTNDGTVCYYCEKELDGWEPEDDPYEEHKAHSGRCPLVEMFSSKPPESVTVEQVIDLEVARIKYLAKKMIEKEKQQIMNFVEEAVKELGECSES</sequence>
<dbReference type="GO" id="GO:0046872">
    <property type="term" value="F:metal ion binding"/>
    <property type="evidence" value="ECO:0007669"/>
    <property type="project" value="UniProtKB-KW"/>
</dbReference>
<keyword evidence="1" id="KW-0479">Metal-binding</keyword>
<proteinExistence type="predicted"/>
<evidence type="ECO:0000256" key="1">
    <source>
        <dbReference type="ARBA" id="ARBA00022723"/>
    </source>
</evidence>